<name>A0AAV7P8R2_PLEWA</name>
<evidence type="ECO:0000313" key="2">
    <source>
        <dbReference type="EMBL" id="KAJ1123866.1"/>
    </source>
</evidence>
<feature type="region of interest" description="Disordered" evidence="1">
    <location>
        <begin position="1"/>
        <end position="20"/>
    </location>
</feature>
<comment type="caution">
    <text evidence="2">The sequence shown here is derived from an EMBL/GenBank/DDBJ whole genome shotgun (WGS) entry which is preliminary data.</text>
</comment>
<dbReference type="EMBL" id="JANPWB010000011">
    <property type="protein sequence ID" value="KAJ1123866.1"/>
    <property type="molecule type" value="Genomic_DNA"/>
</dbReference>
<gene>
    <name evidence="2" type="ORF">NDU88_002333</name>
</gene>
<evidence type="ECO:0000313" key="3">
    <source>
        <dbReference type="Proteomes" id="UP001066276"/>
    </source>
</evidence>
<dbReference type="AlphaFoldDB" id="A0AAV7P8R2"/>
<dbReference type="Proteomes" id="UP001066276">
    <property type="component" value="Chromosome 7"/>
</dbReference>
<keyword evidence="3" id="KW-1185">Reference proteome</keyword>
<proteinExistence type="predicted"/>
<sequence>MSAQGLPEWGQSAHRPYKSKLEGVLDMGPFEKVRHALTKPSTPDADSLSLLPLAHPEKEDSHNSTDEAGPSKPWRPAQASSELQLPMESDMLDPDDLVHPRFSK</sequence>
<reference evidence="2" key="1">
    <citation type="journal article" date="2022" name="bioRxiv">
        <title>Sequencing and chromosome-scale assembly of the giantPleurodeles waltlgenome.</title>
        <authorList>
            <person name="Brown T."/>
            <person name="Elewa A."/>
            <person name="Iarovenko S."/>
            <person name="Subramanian E."/>
            <person name="Araus A.J."/>
            <person name="Petzold A."/>
            <person name="Susuki M."/>
            <person name="Suzuki K.-i.T."/>
            <person name="Hayashi T."/>
            <person name="Toyoda A."/>
            <person name="Oliveira C."/>
            <person name="Osipova E."/>
            <person name="Leigh N.D."/>
            <person name="Simon A."/>
            <person name="Yun M.H."/>
        </authorList>
    </citation>
    <scope>NUCLEOTIDE SEQUENCE</scope>
    <source>
        <strain evidence="2">20211129_DDA</strain>
        <tissue evidence="2">Liver</tissue>
    </source>
</reference>
<feature type="region of interest" description="Disordered" evidence="1">
    <location>
        <begin position="35"/>
        <end position="104"/>
    </location>
</feature>
<evidence type="ECO:0000256" key="1">
    <source>
        <dbReference type="SAM" id="MobiDB-lite"/>
    </source>
</evidence>
<organism evidence="2 3">
    <name type="scientific">Pleurodeles waltl</name>
    <name type="common">Iberian ribbed newt</name>
    <dbReference type="NCBI Taxonomy" id="8319"/>
    <lineage>
        <taxon>Eukaryota</taxon>
        <taxon>Metazoa</taxon>
        <taxon>Chordata</taxon>
        <taxon>Craniata</taxon>
        <taxon>Vertebrata</taxon>
        <taxon>Euteleostomi</taxon>
        <taxon>Amphibia</taxon>
        <taxon>Batrachia</taxon>
        <taxon>Caudata</taxon>
        <taxon>Salamandroidea</taxon>
        <taxon>Salamandridae</taxon>
        <taxon>Pleurodelinae</taxon>
        <taxon>Pleurodeles</taxon>
    </lineage>
</organism>
<protein>
    <submittedName>
        <fullName evidence="2">Uncharacterized protein</fullName>
    </submittedName>
</protein>
<accession>A0AAV7P8R2</accession>
<feature type="compositionally biased region" description="Basic and acidic residues" evidence="1">
    <location>
        <begin position="55"/>
        <end position="65"/>
    </location>
</feature>